<keyword evidence="3" id="KW-1185">Reference proteome</keyword>
<dbReference type="AlphaFoldDB" id="A0A165XQL9"/>
<reference evidence="2 3" key="1">
    <citation type="journal article" date="2016" name="Mol. Biol. Evol.">
        <title>Comparative Genomics of Early-Diverging Mushroom-Forming Fungi Provides Insights into the Origins of Lignocellulose Decay Capabilities.</title>
        <authorList>
            <person name="Nagy L.G."/>
            <person name="Riley R."/>
            <person name="Tritt A."/>
            <person name="Adam C."/>
            <person name="Daum C."/>
            <person name="Floudas D."/>
            <person name="Sun H."/>
            <person name="Yadav J.S."/>
            <person name="Pangilinan J."/>
            <person name="Larsson K.H."/>
            <person name="Matsuura K."/>
            <person name="Barry K."/>
            <person name="Labutti K."/>
            <person name="Kuo R."/>
            <person name="Ohm R.A."/>
            <person name="Bhattacharya S.S."/>
            <person name="Shirouzu T."/>
            <person name="Yoshinaga Y."/>
            <person name="Martin F.M."/>
            <person name="Grigoriev I.V."/>
            <person name="Hibbett D.S."/>
        </authorList>
    </citation>
    <scope>NUCLEOTIDE SEQUENCE [LARGE SCALE GENOMIC DNA]</scope>
    <source>
        <strain evidence="2 3">CBS 109695</strain>
    </source>
</reference>
<keyword evidence="1" id="KW-0812">Transmembrane</keyword>
<evidence type="ECO:0000313" key="2">
    <source>
        <dbReference type="EMBL" id="KZP08794.1"/>
    </source>
</evidence>
<proteinExistence type="predicted"/>
<accession>A0A165XQL9</accession>
<gene>
    <name evidence="2" type="ORF">FIBSPDRAFT_874257</name>
</gene>
<keyword evidence="1" id="KW-0472">Membrane</keyword>
<dbReference type="Proteomes" id="UP000076532">
    <property type="component" value="Unassembled WGS sequence"/>
</dbReference>
<organism evidence="2 3">
    <name type="scientific">Athelia psychrophila</name>
    <dbReference type="NCBI Taxonomy" id="1759441"/>
    <lineage>
        <taxon>Eukaryota</taxon>
        <taxon>Fungi</taxon>
        <taxon>Dikarya</taxon>
        <taxon>Basidiomycota</taxon>
        <taxon>Agaricomycotina</taxon>
        <taxon>Agaricomycetes</taxon>
        <taxon>Agaricomycetidae</taxon>
        <taxon>Atheliales</taxon>
        <taxon>Atheliaceae</taxon>
        <taxon>Athelia</taxon>
    </lineage>
</organism>
<feature type="transmembrane region" description="Helical" evidence="1">
    <location>
        <begin position="27"/>
        <end position="45"/>
    </location>
</feature>
<keyword evidence="1" id="KW-1133">Transmembrane helix</keyword>
<name>A0A165XQL9_9AGAM</name>
<evidence type="ECO:0000256" key="1">
    <source>
        <dbReference type="SAM" id="Phobius"/>
    </source>
</evidence>
<evidence type="ECO:0000313" key="3">
    <source>
        <dbReference type="Proteomes" id="UP000076532"/>
    </source>
</evidence>
<sequence>MARTVVLPTLEKFVQSGLVMGAYAVRSWWWCGVVLVLGIGRGWIAQTAMRRVRLRDPPPIFLHLIRP</sequence>
<protein>
    <submittedName>
        <fullName evidence="2">Uncharacterized protein</fullName>
    </submittedName>
</protein>
<dbReference type="EMBL" id="KV417714">
    <property type="protein sequence ID" value="KZP08794.1"/>
    <property type="molecule type" value="Genomic_DNA"/>
</dbReference>